<dbReference type="SUPFAM" id="SSF53850">
    <property type="entry name" value="Periplasmic binding protein-like II"/>
    <property type="match status" value="1"/>
</dbReference>
<dbReference type="InterPro" id="IPR058163">
    <property type="entry name" value="LysR-type_TF_proteobact-type"/>
</dbReference>
<evidence type="ECO:0000256" key="2">
    <source>
        <dbReference type="ARBA" id="ARBA00023015"/>
    </source>
</evidence>
<dbReference type="SUPFAM" id="SSF46785">
    <property type="entry name" value="Winged helix' DNA-binding domain"/>
    <property type="match status" value="1"/>
</dbReference>
<evidence type="ECO:0000256" key="3">
    <source>
        <dbReference type="ARBA" id="ARBA00023125"/>
    </source>
</evidence>
<feature type="domain" description="HTH lysR-type" evidence="5">
    <location>
        <begin position="35"/>
        <end position="84"/>
    </location>
</feature>
<proteinExistence type="inferred from homology"/>
<dbReference type="EMBL" id="NSIT01000057">
    <property type="protein sequence ID" value="PJE79616.1"/>
    <property type="molecule type" value="Genomic_DNA"/>
</dbReference>
<evidence type="ECO:0000313" key="6">
    <source>
        <dbReference type="EMBL" id="PJE79616.1"/>
    </source>
</evidence>
<dbReference type="InterPro" id="IPR036390">
    <property type="entry name" value="WH_DNA-bd_sf"/>
</dbReference>
<dbReference type="Gene3D" id="1.10.10.10">
    <property type="entry name" value="Winged helix-like DNA-binding domain superfamily/Winged helix DNA-binding domain"/>
    <property type="match status" value="1"/>
</dbReference>
<dbReference type="InterPro" id="IPR005119">
    <property type="entry name" value="LysR_subst-bd"/>
</dbReference>
<dbReference type="PANTHER" id="PTHR30537:SF5">
    <property type="entry name" value="HTH-TYPE TRANSCRIPTIONAL ACTIVATOR TTDR-RELATED"/>
    <property type="match status" value="1"/>
</dbReference>
<dbReference type="CDD" id="cd08422">
    <property type="entry name" value="PBP2_CrgA_like"/>
    <property type="match status" value="1"/>
</dbReference>
<dbReference type="Pfam" id="PF03466">
    <property type="entry name" value="LysR_substrate"/>
    <property type="match status" value="1"/>
</dbReference>
<evidence type="ECO:0000259" key="5">
    <source>
        <dbReference type="PROSITE" id="PS50931"/>
    </source>
</evidence>
<keyword evidence="2" id="KW-0805">Transcription regulation</keyword>
<dbReference type="InterPro" id="IPR000847">
    <property type="entry name" value="LysR_HTH_N"/>
</dbReference>
<comment type="caution">
    <text evidence="6">The sequence shown here is derived from an EMBL/GenBank/DDBJ whole genome shotgun (WGS) entry which is preliminary data.</text>
</comment>
<dbReference type="Pfam" id="PF00126">
    <property type="entry name" value="HTH_1"/>
    <property type="match status" value="1"/>
</dbReference>
<sequence>MINNLTCVSENNLLVSDLHKKPVVYQGMLDKILFFVEVSRLGSISSAADSYGISVATGSRWLYDLEKELELPLLKRKGPHITLTHDGIFLFNRTKMLNDAVYHINQDLLALKKEPSGLIKICCTPIYACDYLLPIMASFSEKYPKIHFQLDVNPFGLESCDRYDITFSALSSYDDHLERNIDKVRKPIMHEPFIVVASPGYLNRCNYPKSPLNLSQHKCLYARSLTVKKEWEFNIDGKITTVRLQDVLEVSDSFLLLKAACLGIGIAYLPRFVVQEKLHCGELVQLFTDIPTSEWMLNMYYSPSCELDAITLLFKEHFAQENIYKKHQQ</sequence>
<organism evidence="6">
    <name type="scientific">invertebrate metagenome</name>
    <dbReference type="NCBI Taxonomy" id="1711999"/>
    <lineage>
        <taxon>unclassified sequences</taxon>
        <taxon>metagenomes</taxon>
        <taxon>organismal metagenomes</taxon>
    </lineage>
</organism>
<protein>
    <submittedName>
        <fullName evidence="6">HTH-type transcriptional regulator PgrR</fullName>
    </submittedName>
</protein>
<comment type="similarity">
    <text evidence="1">Belongs to the LysR transcriptional regulatory family.</text>
</comment>
<dbReference type="PROSITE" id="PS50931">
    <property type="entry name" value="HTH_LYSR"/>
    <property type="match status" value="1"/>
</dbReference>
<reference evidence="6" key="1">
    <citation type="journal article" date="2017" name="Appl. Environ. Microbiol.">
        <title>Molecular characterization of an Endozoicomonas-like organism causing infection in king scallop Pecten maximus L.</title>
        <authorList>
            <person name="Cano I."/>
            <person name="van Aerle R."/>
            <person name="Ross S."/>
            <person name="Verner-Jeffreys D.W."/>
            <person name="Paley R.K."/>
            <person name="Rimmer G."/>
            <person name="Ryder D."/>
            <person name="Hooper P."/>
            <person name="Stone D."/>
            <person name="Feist S.W."/>
        </authorList>
    </citation>
    <scope>NUCLEOTIDE SEQUENCE</scope>
</reference>
<dbReference type="GO" id="GO:0003700">
    <property type="term" value="F:DNA-binding transcription factor activity"/>
    <property type="evidence" value="ECO:0007669"/>
    <property type="project" value="InterPro"/>
</dbReference>
<dbReference type="PANTHER" id="PTHR30537">
    <property type="entry name" value="HTH-TYPE TRANSCRIPTIONAL REGULATOR"/>
    <property type="match status" value="1"/>
</dbReference>
<evidence type="ECO:0000256" key="4">
    <source>
        <dbReference type="ARBA" id="ARBA00023163"/>
    </source>
</evidence>
<dbReference type="GO" id="GO:0003677">
    <property type="term" value="F:DNA binding"/>
    <property type="evidence" value="ECO:0007669"/>
    <property type="project" value="UniProtKB-KW"/>
</dbReference>
<name>A0A2H9T8Q7_9ZZZZ</name>
<keyword evidence="3" id="KW-0238">DNA-binding</keyword>
<evidence type="ECO:0000256" key="1">
    <source>
        <dbReference type="ARBA" id="ARBA00009437"/>
    </source>
</evidence>
<accession>A0A2H9T8Q7</accession>
<gene>
    <name evidence="6" type="primary">pgrR_1</name>
    <name evidence="6" type="ORF">CI610_01395</name>
</gene>
<keyword evidence="4" id="KW-0804">Transcription</keyword>
<dbReference type="Gene3D" id="3.40.190.290">
    <property type="match status" value="1"/>
</dbReference>
<dbReference type="InterPro" id="IPR036388">
    <property type="entry name" value="WH-like_DNA-bd_sf"/>
</dbReference>
<dbReference type="AlphaFoldDB" id="A0A2H9T8Q7"/>